<dbReference type="InterPro" id="IPR013740">
    <property type="entry name" value="Redoxin"/>
</dbReference>
<dbReference type="KEGG" id="tmar:MARIT_2848"/>
<evidence type="ECO:0000313" key="8">
    <source>
        <dbReference type="Proteomes" id="UP000231564"/>
    </source>
</evidence>
<dbReference type="Proteomes" id="UP000231564">
    <property type="component" value="Chromosome MARIT"/>
</dbReference>
<dbReference type="SUPFAM" id="SSF52833">
    <property type="entry name" value="Thioredoxin-like"/>
    <property type="match status" value="1"/>
</dbReference>
<dbReference type="OrthoDB" id="743079at2"/>
<evidence type="ECO:0000256" key="4">
    <source>
        <dbReference type="ARBA" id="ARBA00023284"/>
    </source>
</evidence>
<dbReference type="STRING" id="1349785.GCA_000509405_00442"/>
<dbReference type="PROSITE" id="PS51257">
    <property type="entry name" value="PROKAR_LIPOPROTEIN"/>
    <property type="match status" value="1"/>
</dbReference>
<dbReference type="CDD" id="cd02966">
    <property type="entry name" value="TlpA_like_family"/>
    <property type="match status" value="1"/>
</dbReference>
<dbReference type="GO" id="GO:0030313">
    <property type="term" value="C:cell envelope"/>
    <property type="evidence" value="ECO:0007669"/>
    <property type="project" value="UniProtKB-SubCell"/>
</dbReference>
<keyword evidence="4" id="KW-0676">Redox-active center</keyword>
<feature type="domain" description="Thioredoxin" evidence="6">
    <location>
        <begin position="194"/>
        <end position="336"/>
    </location>
</feature>
<feature type="coiled-coil region" evidence="5">
    <location>
        <begin position="166"/>
        <end position="193"/>
    </location>
</feature>
<keyword evidence="8" id="KW-1185">Reference proteome</keyword>
<evidence type="ECO:0000256" key="2">
    <source>
        <dbReference type="ARBA" id="ARBA00022748"/>
    </source>
</evidence>
<dbReference type="GO" id="GO:0017004">
    <property type="term" value="P:cytochrome complex assembly"/>
    <property type="evidence" value="ECO:0007669"/>
    <property type="project" value="UniProtKB-KW"/>
</dbReference>
<dbReference type="GeneID" id="47724298"/>
<accession>A0A2H1EDS0</accession>
<sequence>MKKLVFAPFIALLLASCKGEPKDYTTFSGKIENKNSNSLTVMNPETGYKKVITVNEDGTFTDTLKIKDGAYPIFDGKEYTAVYFKKGADIKVSLDAKKLDQTISFTGEGAEESKFLVKSTALEMRLFTDPTIFELPKKDFDAKIKTFVADFDQRIEKENFKNADFVAEQRSNIENIRKEMEQIYAEKAYINEKLAKGVASPKFVNYENNNGKTTSLDDLKGKYVYIDLWATWCNPCKQEIPHLKEVEEKYHGKNIEFVSISVDREKDYNAWKKMIVDKKMTGTQLYAKGDRSFMNAYRVSGIPRFILLDPEGNIVDASAPRPSDPNLVKLFDSLSI</sequence>
<dbReference type="PANTHER" id="PTHR42852">
    <property type="entry name" value="THIOL:DISULFIDE INTERCHANGE PROTEIN DSBE"/>
    <property type="match status" value="1"/>
</dbReference>
<evidence type="ECO:0000259" key="6">
    <source>
        <dbReference type="PROSITE" id="PS51352"/>
    </source>
</evidence>
<dbReference type="InterPro" id="IPR036249">
    <property type="entry name" value="Thioredoxin-like_sf"/>
</dbReference>
<evidence type="ECO:0000256" key="3">
    <source>
        <dbReference type="ARBA" id="ARBA00023157"/>
    </source>
</evidence>
<evidence type="ECO:0000256" key="5">
    <source>
        <dbReference type="SAM" id="Coils"/>
    </source>
</evidence>
<keyword evidence="3" id="KW-1015">Disulfide bond</keyword>
<dbReference type="Gene3D" id="3.40.30.10">
    <property type="entry name" value="Glutaredoxin"/>
    <property type="match status" value="1"/>
</dbReference>
<dbReference type="Pfam" id="PF08534">
    <property type="entry name" value="Redoxin"/>
    <property type="match status" value="1"/>
</dbReference>
<gene>
    <name evidence="7" type="ORF">MARIT_2848</name>
</gene>
<keyword evidence="5" id="KW-0175">Coiled coil</keyword>
<proteinExistence type="predicted"/>
<dbReference type="EMBL" id="LT634361">
    <property type="protein sequence ID" value="SFZ84652.1"/>
    <property type="molecule type" value="Genomic_DNA"/>
</dbReference>
<dbReference type="RefSeq" id="WP_024742225.1">
    <property type="nucleotide sequence ID" value="NZ_BAUG01000054.1"/>
</dbReference>
<name>A0A2H1EDS0_9FLAO</name>
<comment type="subcellular location">
    <subcellularLocation>
        <location evidence="1">Cell envelope</location>
    </subcellularLocation>
</comment>
<evidence type="ECO:0000313" key="7">
    <source>
        <dbReference type="EMBL" id="SFZ84652.1"/>
    </source>
</evidence>
<dbReference type="InterPro" id="IPR050553">
    <property type="entry name" value="Thioredoxin_ResA/DsbE_sf"/>
</dbReference>
<dbReference type="InterPro" id="IPR013766">
    <property type="entry name" value="Thioredoxin_domain"/>
</dbReference>
<organism evidence="7 8">
    <name type="scientific">Tenacibaculum maritimum NCIMB 2154</name>
    <dbReference type="NCBI Taxonomy" id="1349785"/>
    <lineage>
        <taxon>Bacteria</taxon>
        <taxon>Pseudomonadati</taxon>
        <taxon>Bacteroidota</taxon>
        <taxon>Flavobacteriia</taxon>
        <taxon>Flavobacteriales</taxon>
        <taxon>Flavobacteriaceae</taxon>
        <taxon>Tenacibaculum</taxon>
    </lineage>
</organism>
<dbReference type="AlphaFoldDB" id="A0A2H1EDS0"/>
<dbReference type="PANTHER" id="PTHR42852:SF6">
    <property type="entry name" value="THIOL:DISULFIDE INTERCHANGE PROTEIN DSBE"/>
    <property type="match status" value="1"/>
</dbReference>
<protein>
    <recommendedName>
        <fullName evidence="6">Thioredoxin domain-containing protein</fullName>
    </recommendedName>
</protein>
<evidence type="ECO:0000256" key="1">
    <source>
        <dbReference type="ARBA" id="ARBA00004196"/>
    </source>
</evidence>
<reference evidence="7 8" key="1">
    <citation type="submission" date="2016-11" db="EMBL/GenBank/DDBJ databases">
        <authorList>
            <person name="Jaros S."/>
            <person name="Januszkiewicz K."/>
            <person name="Wedrychowicz H."/>
        </authorList>
    </citation>
    <scope>NUCLEOTIDE SEQUENCE [LARGE SCALE GENOMIC DNA]</scope>
    <source>
        <strain evidence="7">NCIMB 2154T</strain>
    </source>
</reference>
<dbReference type="PROSITE" id="PS51352">
    <property type="entry name" value="THIOREDOXIN_2"/>
    <property type="match status" value="1"/>
</dbReference>
<keyword evidence="2" id="KW-0201">Cytochrome c-type biogenesis</keyword>